<accession>A0A3B0RJQ8</accession>
<keyword evidence="1" id="KW-1003">Cell membrane</keyword>
<evidence type="ECO:0000256" key="1">
    <source>
        <dbReference type="ARBA" id="ARBA00022475"/>
    </source>
</evidence>
<dbReference type="NCBIfam" id="TIGR00544">
    <property type="entry name" value="lgt"/>
    <property type="match status" value="1"/>
</dbReference>
<dbReference type="HAMAP" id="MF_01147">
    <property type="entry name" value="Lgt"/>
    <property type="match status" value="1"/>
</dbReference>
<feature type="transmembrane region" description="Helical" evidence="6">
    <location>
        <begin position="104"/>
        <end position="121"/>
    </location>
</feature>
<dbReference type="AlphaFoldDB" id="A0A3B0RJQ8"/>
<reference evidence="7" key="1">
    <citation type="submission" date="2018-06" db="EMBL/GenBank/DDBJ databases">
        <authorList>
            <person name="Zhirakovskaya E."/>
        </authorList>
    </citation>
    <scope>NUCLEOTIDE SEQUENCE</scope>
</reference>
<name>A0A3B0RJQ8_9ZZZZ</name>
<dbReference type="InterPro" id="IPR001640">
    <property type="entry name" value="Lgt"/>
</dbReference>
<dbReference type="GO" id="GO:0042158">
    <property type="term" value="P:lipoprotein biosynthetic process"/>
    <property type="evidence" value="ECO:0007669"/>
    <property type="project" value="InterPro"/>
</dbReference>
<dbReference type="EMBL" id="UOEJ01000049">
    <property type="protein sequence ID" value="VAV93684.1"/>
    <property type="molecule type" value="Genomic_DNA"/>
</dbReference>
<dbReference type="PANTHER" id="PTHR30589">
    <property type="entry name" value="PROLIPOPROTEIN DIACYLGLYCERYL TRANSFERASE"/>
    <property type="match status" value="1"/>
</dbReference>
<feature type="transmembrane region" description="Helical" evidence="6">
    <location>
        <begin position="27"/>
        <end position="44"/>
    </location>
</feature>
<sequence length="272" mass="30424">MLEIILSTSLTFPDISPDIVKIGPLTIRWYSMAYLAGWGLAWFYMLQLIKKKGAPCNAAQVGDFFFWAMIGIILGGRLGYVLFYKFSYYLGHPADILALWDGGMSFHGGFLGVAIASYIFCRKQKIAFLRFTDLMACVSPIGLLLGRVANFINGELFGRTTDAPVGMIFPRGGPLPRHPSQLYEAALEGLALFFLLWFLFNFTQARKKPGLLTGVFLVGYALARTFVEQYREPDNHLGFLYGTGFLTMGQLLSIPMIAVGLYLVFRKYNKAI</sequence>
<keyword evidence="2 7" id="KW-0808">Transferase</keyword>
<keyword evidence="4 6" id="KW-1133">Transmembrane helix</keyword>
<dbReference type="Pfam" id="PF01790">
    <property type="entry name" value="LGT"/>
    <property type="match status" value="1"/>
</dbReference>
<feature type="transmembrane region" description="Helical" evidence="6">
    <location>
        <begin position="182"/>
        <end position="202"/>
    </location>
</feature>
<organism evidence="7">
    <name type="scientific">hydrothermal vent metagenome</name>
    <dbReference type="NCBI Taxonomy" id="652676"/>
    <lineage>
        <taxon>unclassified sequences</taxon>
        <taxon>metagenomes</taxon>
        <taxon>ecological metagenomes</taxon>
    </lineage>
</organism>
<gene>
    <name evidence="7" type="ORF">MNBD_ALPHA01-2066</name>
</gene>
<evidence type="ECO:0000256" key="3">
    <source>
        <dbReference type="ARBA" id="ARBA00022692"/>
    </source>
</evidence>
<keyword evidence="7" id="KW-0449">Lipoprotein</keyword>
<keyword evidence="5 6" id="KW-0472">Membrane</keyword>
<evidence type="ECO:0000256" key="5">
    <source>
        <dbReference type="ARBA" id="ARBA00023136"/>
    </source>
</evidence>
<evidence type="ECO:0000256" key="4">
    <source>
        <dbReference type="ARBA" id="ARBA00022989"/>
    </source>
</evidence>
<protein>
    <submittedName>
        <fullName evidence="7">Prolipoprotein diacylglyceryl transferase</fullName>
    </submittedName>
</protein>
<feature type="transmembrane region" description="Helical" evidence="6">
    <location>
        <begin position="239"/>
        <end position="265"/>
    </location>
</feature>
<keyword evidence="3 6" id="KW-0812">Transmembrane</keyword>
<dbReference type="GO" id="GO:0005886">
    <property type="term" value="C:plasma membrane"/>
    <property type="evidence" value="ECO:0007669"/>
    <property type="project" value="InterPro"/>
</dbReference>
<dbReference type="PROSITE" id="PS01311">
    <property type="entry name" value="LGT"/>
    <property type="match status" value="1"/>
</dbReference>
<dbReference type="GO" id="GO:0008961">
    <property type="term" value="F:phosphatidylglycerol-prolipoprotein diacylglyceryl transferase activity"/>
    <property type="evidence" value="ECO:0007669"/>
    <property type="project" value="InterPro"/>
</dbReference>
<feature type="transmembrane region" description="Helical" evidence="6">
    <location>
        <begin position="209"/>
        <end position="227"/>
    </location>
</feature>
<proteinExistence type="inferred from homology"/>
<evidence type="ECO:0000256" key="6">
    <source>
        <dbReference type="SAM" id="Phobius"/>
    </source>
</evidence>
<feature type="transmembrane region" description="Helical" evidence="6">
    <location>
        <begin position="128"/>
        <end position="149"/>
    </location>
</feature>
<feature type="transmembrane region" description="Helical" evidence="6">
    <location>
        <begin position="64"/>
        <end position="84"/>
    </location>
</feature>
<evidence type="ECO:0000313" key="7">
    <source>
        <dbReference type="EMBL" id="VAV93684.1"/>
    </source>
</evidence>
<dbReference type="PANTHER" id="PTHR30589:SF0">
    <property type="entry name" value="PHOSPHATIDYLGLYCEROL--PROLIPOPROTEIN DIACYLGLYCERYL TRANSFERASE"/>
    <property type="match status" value="1"/>
</dbReference>
<evidence type="ECO:0000256" key="2">
    <source>
        <dbReference type="ARBA" id="ARBA00022679"/>
    </source>
</evidence>